<dbReference type="PANTHER" id="PTHR48022:SF17">
    <property type="entry name" value="HEXOSE TRANSPORTER"/>
    <property type="match status" value="1"/>
</dbReference>
<keyword evidence="4" id="KW-0762">Sugar transport</keyword>
<name>A0A7H9HV35_9SACH</name>
<keyword evidence="13" id="KW-1185">Reference proteome</keyword>
<protein>
    <recommendedName>
        <fullName evidence="11">Major facilitator superfamily (MFS) profile domain-containing protein</fullName>
    </recommendedName>
</protein>
<dbReference type="OrthoDB" id="6612291at2759"/>
<dbReference type="GO" id="GO:0005351">
    <property type="term" value="F:carbohydrate:proton symporter activity"/>
    <property type="evidence" value="ECO:0007669"/>
    <property type="project" value="TreeGrafter"/>
</dbReference>
<keyword evidence="5 10" id="KW-0812">Transmembrane</keyword>
<evidence type="ECO:0000259" key="11">
    <source>
        <dbReference type="PROSITE" id="PS50850"/>
    </source>
</evidence>
<feature type="transmembrane region" description="Helical" evidence="10">
    <location>
        <begin position="339"/>
        <end position="360"/>
    </location>
</feature>
<feature type="transmembrane region" description="Helical" evidence="10">
    <location>
        <begin position="185"/>
        <end position="206"/>
    </location>
</feature>
<reference evidence="12 13" key="1">
    <citation type="submission" date="2020-06" db="EMBL/GenBank/DDBJ databases">
        <title>The yeast mating-type switching endonuclease HO is a domesticated member of an unorthodox homing genetic element family.</title>
        <authorList>
            <person name="Coughlan A.Y."/>
            <person name="Lombardi L."/>
            <person name="Braun-Galleani S."/>
            <person name="Martos A.R."/>
            <person name="Galeote V."/>
            <person name="Bigey F."/>
            <person name="Dequin S."/>
            <person name="Byrne K.P."/>
            <person name="Wolfe K.H."/>
        </authorList>
    </citation>
    <scope>NUCLEOTIDE SEQUENCE [LARGE SCALE GENOMIC DNA]</scope>
    <source>
        <strain evidence="12 13">CBS2947</strain>
    </source>
</reference>
<keyword evidence="6 10" id="KW-1133">Transmembrane helix</keyword>
<evidence type="ECO:0000256" key="2">
    <source>
        <dbReference type="ARBA" id="ARBA00010992"/>
    </source>
</evidence>
<proteinExistence type="inferred from homology"/>
<dbReference type="CDD" id="cd17356">
    <property type="entry name" value="MFS_HXT"/>
    <property type="match status" value="1"/>
</dbReference>
<feature type="transmembrane region" description="Helical" evidence="10">
    <location>
        <begin position="68"/>
        <end position="88"/>
    </location>
</feature>
<dbReference type="PANTHER" id="PTHR48022">
    <property type="entry name" value="PLASTIDIC GLUCOSE TRANSPORTER 4"/>
    <property type="match status" value="1"/>
</dbReference>
<feature type="transmembrane region" description="Helical" evidence="10">
    <location>
        <begin position="310"/>
        <end position="332"/>
    </location>
</feature>
<feature type="transmembrane region" description="Helical" evidence="10">
    <location>
        <begin position="275"/>
        <end position="298"/>
    </location>
</feature>
<keyword evidence="7 10" id="KW-0472">Membrane</keyword>
<evidence type="ECO:0000256" key="9">
    <source>
        <dbReference type="RuleBase" id="RU003346"/>
    </source>
</evidence>
<dbReference type="InterPro" id="IPR036259">
    <property type="entry name" value="MFS_trans_sf"/>
</dbReference>
<comment type="similarity">
    <text evidence="2 9">Belongs to the major facilitator superfamily. Sugar transporter (TC 2.A.1.1) family.</text>
</comment>
<dbReference type="SUPFAM" id="SSF103473">
    <property type="entry name" value="MFS general substrate transporter"/>
    <property type="match status" value="1"/>
</dbReference>
<dbReference type="InterPro" id="IPR005828">
    <property type="entry name" value="MFS_sugar_transport-like"/>
</dbReference>
<feature type="transmembrane region" description="Helical" evidence="10">
    <location>
        <begin position="21"/>
        <end position="48"/>
    </location>
</feature>
<dbReference type="EMBL" id="CP059271">
    <property type="protein sequence ID" value="QLQ81230.1"/>
    <property type="molecule type" value="Genomic_DNA"/>
</dbReference>
<feature type="transmembrane region" description="Helical" evidence="10">
    <location>
        <begin position="153"/>
        <end position="173"/>
    </location>
</feature>
<comment type="subcellular location">
    <subcellularLocation>
        <location evidence="1">Membrane</location>
        <topology evidence="1">Multi-pass membrane protein</topology>
    </subcellularLocation>
</comment>
<evidence type="ECO:0000313" key="13">
    <source>
        <dbReference type="Proteomes" id="UP000510647"/>
    </source>
</evidence>
<dbReference type="GO" id="GO:0005536">
    <property type="term" value="F:D-glucose binding"/>
    <property type="evidence" value="ECO:0007669"/>
    <property type="project" value="UniProtKB-ARBA"/>
</dbReference>
<evidence type="ECO:0000256" key="3">
    <source>
        <dbReference type="ARBA" id="ARBA00022448"/>
    </source>
</evidence>
<feature type="domain" description="Major facilitator superfamily (MFS) profile" evidence="11">
    <location>
        <begin position="24"/>
        <end position="463"/>
    </location>
</feature>
<evidence type="ECO:0000256" key="6">
    <source>
        <dbReference type="ARBA" id="ARBA00022989"/>
    </source>
</evidence>
<dbReference type="InterPro" id="IPR005829">
    <property type="entry name" value="Sugar_transporter_CS"/>
</dbReference>
<feature type="transmembrane region" description="Helical" evidence="10">
    <location>
        <begin position="119"/>
        <end position="141"/>
    </location>
</feature>
<keyword evidence="3 9" id="KW-0813">Transport</keyword>
<feature type="transmembrane region" description="Helical" evidence="10">
    <location>
        <begin position="372"/>
        <end position="394"/>
    </location>
</feature>
<dbReference type="PROSITE" id="PS50850">
    <property type="entry name" value="MFS"/>
    <property type="match status" value="1"/>
</dbReference>
<dbReference type="PROSITE" id="PS00216">
    <property type="entry name" value="SUGAR_TRANSPORT_1"/>
    <property type="match status" value="1"/>
</dbReference>
<evidence type="ECO:0000256" key="4">
    <source>
        <dbReference type="ARBA" id="ARBA00022597"/>
    </source>
</evidence>
<feature type="transmembrane region" description="Helical" evidence="10">
    <location>
        <begin position="441"/>
        <end position="459"/>
    </location>
</feature>
<dbReference type="InterPro" id="IPR050360">
    <property type="entry name" value="MFS_Sugar_Transporters"/>
</dbReference>
<dbReference type="InterPro" id="IPR020846">
    <property type="entry name" value="MFS_dom"/>
</dbReference>
<dbReference type="PROSITE" id="PS00217">
    <property type="entry name" value="SUGAR_TRANSPORT_2"/>
    <property type="match status" value="1"/>
</dbReference>
<evidence type="ECO:0000256" key="5">
    <source>
        <dbReference type="ARBA" id="ARBA00022692"/>
    </source>
</evidence>
<gene>
    <name evidence="12" type="ORF">HG537_0E05860</name>
</gene>
<evidence type="ECO:0000256" key="8">
    <source>
        <dbReference type="ARBA" id="ARBA00023180"/>
    </source>
</evidence>
<evidence type="ECO:0000256" key="1">
    <source>
        <dbReference type="ARBA" id="ARBA00004141"/>
    </source>
</evidence>
<dbReference type="InterPro" id="IPR003663">
    <property type="entry name" value="Sugar/inositol_transpt"/>
</dbReference>
<sequence length="521" mass="57072">MGILHTLFKADDDVRGSKSRAILIGMFVAFGGVLFGYDTGTISGIMAMDYVKKTFTDTGSFTASETSLITSILSAGTFVGAISAPLASDTLGRRLGLFISCIVFCVGVVLQTASSTQPLLIVGRVIAGVGVGVLSSIVPLYQSEAAPKWIRGAVVSCYQWAITIGLLLAACVNEGTHKRDDSGSYRIPIAIQFLWAIILMVGMMFLPDTPRFHVMKGNFQKARTALCKLRGLKPDDKFIEEELEEIVANYEYEKSLGSTKITDCFRTANHQLKRISTGIVIQALQQLTGINFIFYYGTQFFKSSGINNPFVIQLITNIVNVVSTIPGIALVELAGRRRLLLWGAVGMCLSEFIVAIVGTALPNSQAANKTLIAFSCTFIASFAATWGPLAWVVVGEIFPLRVRGKSVAICAGSNWLFNFVIAFITPYLVDEDRANLKSKVFFIWGGCTFLCILFVYLFVYETKGLTLEEIDELYETVDDARKSRGFVPTDKFLHTEPIPIEHQSSNDNNTEKATVDFVEKV</sequence>
<dbReference type="GO" id="GO:0005886">
    <property type="term" value="C:plasma membrane"/>
    <property type="evidence" value="ECO:0007669"/>
    <property type="project" value="UniProtKB-ARBA"/>
</dbReference>
<evidence type="ECO:0000256" key="7">
    <source>
        <dbReference type="ARBA" id="ARBA00023136"/>
    </source>
</evidence>
<dbReference type="NCBIfam" id="TIGR00879">
    <property type="entry name" value="SP"/>
    <property type="match status" value="1"/>
</dbReference>
<dbReference type="PRINTS" id="PR00171">
    <property type="entry name" value="SUGRTRNSPORT"/>
</dbReference>
<dbReference type="FunFam" id="1.20.1250.20:FF:000115">
    <property type="entry name" value="High-affinity glucose transporter"/>
    <property type="match status" value="1"/>
</dbReference>
<feature type="transmembrane region" description="Helical" evidence="10">
    <location>
        <begin position="406"/>
        <end position="429"/>
    </location>
</feature>
<evidence type="ECO:0000256" key="10">
    <source>
        <dbReference type="SAM" id="Phobius"/>
    </source>
</evidence>
<dbReference type="AlphaFoldDB" id="A0A7H9HV35"/>
<evidence type="ECO:0000313" key="12">
    <source>
        <dbReference type="EMBL" id="QLQ81230.1"/>
    </source>
</evidence>
<dbReference type="Proteomes" id="UP000510647">
    <property type="component" value="Chromosome 5"/>
</dbReference>
<accession>A0A7H9HV35</accession>
<dbReference type="GO" id="GO:0010255">
    <property type="term" value="P:glucose mediated signaling pathway"/>
    <property type="evidence" value="ECO:0007669"/>
    <property type="project" value="UniProtKB-ARBA"/>
</dbReference>
<feature type="transmembrane region" description="Helical" evidence="10">
    <location>
        <begin position="95"/>
        <end position="113"/>
    </location>
</feature>
<dbReference type="Pfam" id="PF00083">
    <property type="entry name" value="Sugar_tr"/>
    <property type="match status" value="1"/>
</dbReference>
<organism evidence="12 13">
    <name type="scientific">Torulaspora globosa</name>
    <dbReference type="NCBI Taxonomy" id="48254"/>
    <lineage>
        <taxon>Eukaryota</taxon>
        <taxon>Fungi</taxon>
        <taxon>Dikarya</taxon>
        <taxon>Ascomycota</taxon>
        <taxon>Saccharomycotina</taxon>
        <taxon>Saccharomycetes</taxon>
        <taxon>Saccharomycetales</taxon>
        <taxon>Saccharomycetaceae</taxon>
        <taxon>Torulaspora</taxon>
    </lineage>
</organism>
<dbReference type="Gene3D" id="1.20.1250.20">
    <property type="entry name" value="MFS general substrate transporter like domains"/>
    <property type="match status" value="1"/>
</dbReference>
<keyword evidence="8" id="KW-0325">Glycoprotein</keyword>